<protein>
    <recommendedName>
        <fullName evidence="5">Rab-like protein 2A</fullName>
    </recommendedName>
</protein>
<organism evidence="3 4">
    <name type="scientific">Volvox africanus</name>
    <dbReference type="NCBI Taxonomy" id="51714"/>
    <lineage>
        <taxon>Eukaryota</taxon>
        <taxon>Viridiplantae</taxon>
        <taxon>Chlorophyta</taxon>
        <taxon>core chlorophytes</taxon>
        <taxon>Chlorophyceae</taxon>
        <taxon>CS clade</taxon>
        <taxon>Chlamydomonadales</taxon>
        <taxon>Volvocaceae</taxon>
        <taxon>Volvox</taxon>
    </lineage>
</organism>
<comment type="function">
    <text evidence="2">Protein transport. Probably involved in vesicular traffic.</text>
</comment>
<dbReference type="SMART" id="SM00174">
    <property type="entry name" value="RHO"/>
    <property type="match status" value="1"/>
</dbReference>
<feature type="non-terminal residue" evidence="3">
    <location>
        <position position="1"/>
    </location>
</feature>
<dbReference type="InterPro" id="IPR005225">
    <property type="entry name" value="Small_GTP-bd"/>
</dbReference>
<dbReference type="NCBIfam" id="TIGR00231">
    <property type="entry name" value="small_GTP"/>
    <property type="match status" value="1"/>
</dbReference>
<dbReference type="SUPFAM" id="SSF52540">
    <property type="entry name" value="P-loop containing nucleoside triphosphate hydrolases"/>
    <property type="match status" value="1"/>
</dbReference>
<evidence type="ECO:0000256" key="1">
    <source>
        <dbReference type="ARBA" id="ARBA00022741"/>
    </source>
</evidence>
<evidence type="ECO:0008006" key="5">
    <source>
        <dbReference type="Google" id="ProtNLM"/>
    </source>
</evidence>
<dbReference type="InterPro" id="IPR001806">
    <property type="entry name" value="Small_GTPase"/>
</dbReference>
<dbReference type="PROSITE" id="PS51419">
    <property type="entry name" value="RAB"/>
    <property type="match status" value="1"/>
</dbReference>
<dbReference type="Pfam" id="PF00071">
    <property type="entry name" value="Ras"/>
    <property type="match status" value="1"/>
</dbReference>
<dbReference type="PANTHER" id="PTHR47978">
    <property type="match status" value="1"/>
</dbReference>
<dbReference type="EMBL" id="BSDZ01000017">
    <property type="protein sequence ID" value="GLI63898.1"/>
    <property type="molecule type" value="Genomic_DNA"/>
</dbReference>
<name>A0ABQ5S365_9CHLO</name>
<dbReference type="SMART" id="SM00173">
    <property type="entry name" value="RAS"/>
    <property type="match status" value="1"/>
</dbReference>
<dbReference type="Gene3D" id="3.40.50.300">
    <property type="entry name" value="P-loop containing nucleotide triphosphate hydrolases"/>
    <property type="match status" value="1"/>
</dbReference>
<evidence type="ECO:0000313" key="3">
    <source>
        <dbReference type="EMBL" id="GLI63898.1"/>
    </source>
</evidence>
<sequence length="238" mass="26961">PIHLSSFAISMTDGASTSGPQGEELTLLTGSDAVKIILLGDSAVGKSKLVERFLLDNYKPHQLSTYALTLYRYNFKTQDDKVVPVDIWDTAGQERFNSMHSSYYYRAHACIMVFDVTRKVTYKNLEKWYDELQEHCKGIPTVVVANKIDIDYKVTSKSFNFAAKRKLPFFFVSASDGTNVVKIFNMAIMAGMRWKAAPKDDFYQEVLDLLGEISMDTRKQLEDAVKALEEGKDKEEGH</sequence>
<dbReference type="Proteomes" id="UP001165090">
    <property type="component" value="Unassembled WGS sequence"/>
</dbReference>
<gene>
    <name evidence="3" type="ORF">VaNZ11_007019</name>
</gene>
<dbReference type="PRINTS" id="PR00449">
    <property type="entry name" value="RASTRNSFRMNG"/>
</dbReference>
<dbReference type="InterPro" id="IPR027417">
    <property type="entry name" value="P-loop_NTPase"/>
</dbReference>
<proteinExistence type="predicted"/>
<comment type="caution">
    <text evidence="3">The sequence shown here is derived from an EMBL/GenBank/DDBJ whole genome shotgun (WGS) entry which is preliminary data.</text>
</comment>
<keyword evidence="4" id="KW-1185">Reference proteome</keyword>
<evidence type="ECO:0000256" key="2">
    <source>
        <dbReference type="ARBA" id="ARBA00025673"/>
    </source>
</evidence>
<dbReference type="SMART" id="SM00176">
    <property type="entry name" value="RAN"/>
    <property type="match status" value="1"/>
</dbReference>
<accession>A0ABQ5S365</accession>
<evidence type="ECO:0000313" key="4">
    <source>
        <dbReference type="Proteomes" id="UP001165090"/>
    </source>
</evidence>
<dbReference type="SMART" id="SM00175">
    <property type="entry name" value="RAB"/>
    <property type="match status" value="1"/>
</dbReference>
<reference evidence="3 4" key="1">
    <citation type="journal article" date="2023" name="IScience">
        <title>Expanded male sex-determining region conserved during the evolution of homothallism in the green alga Volvox.</title>
        <authorList>
            <person name="Yamamoto K."/>
            <person name="Matsuzaki R."/>
            <person name="Mahakham W."/>
            <person name="Heman W."/>
            <person name="Sekimoto H."/>
            <person name="Kawachi M."/>
            <person name="Minakuchi Y."/>
            <person name="Toyoda A."/>
            <person name="Nozaki H."/>
        </authorList>
    </citation>
    <scope>NUCLEOTIDE SEQUENCE [LARGE SCALE GENOMIC DNA]</scope>
    <source>
        <strain evidence="3 4">NIES-4468</strain>
    </source>
</reference>
<keyword evidence="1" id="KW-0547">Nucleotide-binding</keyword>